<feature type="region of interest" description="Disordered" evidence="2">
    <location>
        <begin position="594"/>
        <end position="798"/>
    </location>
</feature>
<dbReference type="Proteomes" id="UP000266841">
    <property type="component" value="Unassembled WGS sequence"/>
</dbReference>
<feature type="compositionally biased region" description="Polar residues" evidence="2">
    <location>
        <begin position="658"/>
        <end position="672"/>
    </location>
</feature>
<dbReference type="GO" id="GO:0005634">
    <property type="term" value="C:nucleus"/>
    <property type="evidence" value="ECO:0007669"/>
    <property type="project" value="TreeGrafter"/>
</dbReference>
<dbReference type="OrthoDB" id="204836at2759"/>
<dbReference type="GO" id="GO:0003676">
    <property type="term" value="F:nucleic acid binding"/>
    <property type="evidence" value="ECO:0007669"/>
    <property type="project" value="InterPro"/>
</dbReference>
<dbReference type="GO" id="GO:0003678">
    <property type="term" value="F:DNA helicase activity"/>
    <property type="evidence" value="ECO:0007669"/>
    <property type="project" value="TreeGrafter"/>
</dbReference>
<dbReference type="GO" id="GO:0006289">
    <property type="term" value="P:nucleotide-excision repair"/>
    <property type="evidence" value="ECO:0007669"/>
    <property type="project" value="TreeGrafter"/>
</dbReference>
<dbReference type="GO" id="GO:0008270">
    <property type="term" value="F:zinc ion binding"/>
    <property type="evidence" value="ECO:0007669"/>
    <property type="project" value="UniProtKB-KW"/>
</dbReference>
<feature type="compositionally biased region" description="Acidic residues" evidence="2">
    <location>
        <begin position="765"/>
        <end position="784"/>
    </location>
</feature>
<feature type="region of interest" description="Disordered" evidence="2">
    <location>
        <begin position="92"/>
        <end position="147"/>
    </location>
</feature>
<keyword evidence="1" id="KW-0862">Zinc</keyword>
<dbReference type="SUPFAM" id="SSF57850">
    <property type="entry name" value="RING/U-box"/>
    <property type="match status" value="1"/>
</dbReference>
<dbReference type="eggNOG" id="KOG1132">
    <property type="taxonomic scope" value="Eukaryota"/>
</dbReference>
<evidence type="ECO:0000256" key="2">
    <source>
        <dbReference type="SAM" id="MobiDB-lite"/>
    </source>
</evidence>
<dbReference type="InterPro" id="IPR045028">
    <property type="entry name" value="DinG/Rad3-like"/>
</dbReference>
<dbReference type="Pfam" id="PF13307">
    <property type="entry name" value="Helicase_C_2"/>
    <property type="match status" value="1"/>
</dbReference>
<feature type="compositionally biased region" description="Low complexity" evidence="2">
    <location>
        <begin position="596"/>
        <end position="615"/>
    </location>
</feature>
<dbReference type="SMART" id="SM00491">
    <property type="entry name" value="HELICc2"/>
    <property type="match status" value="1"/>
</dbReference>
<keyword evidence="5" id="KW-1185">Reference proteome</keyword>
<reference evidence="4 5" key="1">
    <citation type="journal article" date="2012" name="Genome Biol.">
        <title>Genome and low-iron response of an oceanic diatom adapted to chronic iron limitation.</title>
        <authorList>
            <person name="Lommer M."/>
            <person name="Specht M."/>
            <person name="Roy A.S."/>
            <person name="Kraemer L."/>
            <person name="Andreson R."/>
            <person name="Gutowska M.A."/>
            <person name="Wolf J."/>
            <person name="Bergner S.V."/>
            <person name="Schilhabel M.B."/>
            <person name="Klostermeier U.C."/>
            <person name="Beiko R.G."/>
            <person name="Rosenstiel P."/>
            <person name="Hippler M."/>
            <person name="Laroche J."/>
        </authorList>
    </citation>
    <scope>NUCLEOTIDE SEQUENCE [LARGE SCALE GENOMIC DNA]</scope>
    <source>
        <strain evidence="4 5">CCMP1005</strain>
    </source>
</reference>
<dbReference type="PROSITE" id="PS50089">
    <property type="entry name" value="ZF_RING_2"/>
    <property type="match status" value="1"/>
</dbReference>
<dbReference type="Gene3D" id="3.30.40.10">
    <property type="entry name" value="Zinc/RING finger domain, C3HC4 (zinc finger)"/>
    <property type="match status" value="1"/>
</dbReference>
<dbReference type="SMART" id="SM00184">
    <property type="entry name" value="RING"/>
    <property type="match status" value="1"/>
</dbReference>
<evidence type="ECO:0000313" key="4">
    <source>
        <dbReference type="EMBL" id="EJK63154.1"/>
    </source>
</evidence>
<keyword evidence="1" id="KW-0479">Metal-binding</keyword>
<dbReference type="GO" id="GO:0005524">
    <property type="term" value="F:ATP binding"/>
    <property type="evidence" value="ECO:0007669"/>
    <property type="project" value="InterPro"/>
</dbReference>
<dbReference type="eggNOG" id="KOG4265">
    <property type="taxonomic scope" value="Eukaryota"/>
</dbReference>
<dbReference type="PANTHER" id="PTHR11472">
    <property type="entry name" value="DNA REPAIR DEAD HELICASE RAD3/XP-D SUBFAMILY MEMBER"/>
    <property type="match status" value="1"/>
</dbReference>
<dbReference type="InterPro" id="IPR006555">
    <property type="entry name" value="ATP-dep_Helicase_C"/>
</dbReference>
<feature type="compositionally biased region" description="Polar residues" evidence="2">
    <location>
        <begin position="618"/>
        <end position="650"/>
    </location>
</feature>
<name>K0SDX3_THAOC</name>
<feature type="compositionally biased region" description="Basic and acidic residues" evidence="2">
    <location>
        <begin position="709"/>
        <end position="721"/>
    </location>
</feature>
<evidence type="ECO:0000259" key="3">
    <source>
        <dbReference type="PROSITE" id="PS50089"/>
    </source>
</evidence>
<organism evidence="4 5">
    <name type="scientific">Thalassiosira oceanica</name>
    <name type="common">Marine diatom</name>
    <dbReference type="NCBI Taxonomy" id="159749"/>
    <lineage>
        <taxon>Eukaryota</taxon>
        <taxon>Sar</taxon>
        <taxon>Stramenopiles</taxon>
        <taxon>Ochrophyta</taxon>
        <taxon>Bacillariophyta</taxon>
        <taxon>Coscinodiscophyceae</taxon>
        <taxon>Thalassiosirophycidae</taxon>
        <taxon>Thalassiosirales</taxon>
        <taxon>Thalassiosiraceae</taxon>
        <taxon>Thalassiosira</taxon>
    </lineage>
</organism>
<dbReference type="InterPro" id="IPR001841">
    <property type="entry name" value="Znf_RING"/>
</dbReference>
<dbReference type="AlphaFoldDB" id="K0SDX3"/>
<dbReference type="GO" id="GO:1990918">
    <property type="term" value="P:double-strand break repair involved in meiotic recombination"/>
    <property type="evidence" value="ECO:0007669"/>
    <property type="project" value="TreeGrafter"/>
</dbReference>
<dbReference type="EMBL" id="AGNL01018403">
    <property type="protein sequence ID" value="EJK63154.1"/>
    <property type="molecule type" value="Genomic_DNA"/>
</dbReference>
<keyword evidence="1" id="KW-0863">Zinc-finger</keyword>
<dbReference type="InterPro" id="IPR027417">
    <property type="entry name" value="P-loop_NTPase"/>
</dbReference>
<gene>
    <name evidence="4" type="ORF">THAOC_16209</name>
</gene>
<evidence type="ECO:0000313" key="5">
    <source>
        <dbReference type="Proteomes" id="UP000266841"/>
    </source>
</evidence>
<dbReference type="Pfam" id="PF13920">
    <property type="entry name" value="zf-C3HC4_3"/>
    <property type="match status" value="1"/>
</dbReference>
<dbReference type="GO" id="GO:0016818">
    <property type="term" value="F:hydrolase activity, acting on acid anhydrides, in phosphorus-containing anhydrides"/>
    <property type="evidence" value="ECO:0007669"/>
    <property type="project" value="InterPro"/>
</dbReference>
<evidence type="ECO:0000256" key="1">
    <source>
        <dbReference type="PROSITE-ProRule" id="PRU00175"/>
    </source>
</evidence>
<proteinExistence type="predicted"/>
<sequence>SGHGQNGKPVGCKPFFDKLGMSEIDFQMLEKHVEAFNGYLRGQNDNEERDRVSNLVDKLTELVSKLSWAAKKPEHYYTAVVAVANGSLAFASGQDEEEASSTNRFRRKPRSMPFMGSRTKDRPNAPLSTCKHEPCRHKGSSSLSLDHTSDGRVRHGYYCDGSTPKWECQLNLDLLTPGPLMQELAKECRSVVLASGSLAPLPSLCAELNLFPAESTKSPGKSSKSDGIDCLPAIQRRLQVQPRPLEADHVVNLEKQLFALSIGHFPDGSGGFFFRHCTYPKHRFLLAVVRTLFLSELRVSQKNYSQEGFLPKLGDCIVRIVQGISEGGVLVFLPSYSLLRKCERAWNPDAFQRSNRRGFWRQEDERESVWERLVALKSKVIVESGGSQDEFEMRKQEYMDSVKYNGGCVLIAVYRGKMSEGISFNDNNARGVICVGLPLPSAFALPIKIKMHYNDEQRKLRNRSDLLPGREWYNQQAYRAIAQALGRCIRHSGDYGAVFLLDSRHCDDGSPNNGVPVAHKNLPKWMRGAVRNLSMNNKSGRNASMFNYVSNSNSEVLGGWNGLKKSLQQFYKEAKPYVVRVLAQQNAKMEIARGGTSLSQQLTQTSQSATPSLPSRTPARTSNANVASLPSKSNQSDRPASNNGSSNTPIDTPRMPVSNHTGASHSSSNQRNNVPSSSGSNPYSKKSSVRAKTSETKSSSKKRNTLAEMFEKQSARSDAKSTQRASAVSSSNKRIKRSSSNNPLKTLFEKQKQRAASSNSPETIDMTDGDPEGDDSEGDGENDSQDSQVTETQESELPPIGSHAAETVAQEGTQAQKANLPQQQATSFEFKRSPFSDEPCTQAGTDAAANASQMAIGSQESQPAALLSVAGSQAGPSDGDQCVICEDEKKSVMLLPCKHMCLCRHCATTCLDKLKTCPICRRDIEDSMEVFW</sequence>
<protein>
    <recommendedName>
        <fullName evidence="3">RING-type domain-containing protein</fullName>
    </recommendedName>
</protein>
<comment type="caution">
    <text evidence="4">The sequence shown here is derived from an EMBL/GenBank/DDBJ whole genome shotgun (WGS) entry which is preliminary data.</text>
</comment>
<dbReference type="PANTHER" id="PTHR11472:SF47">
    <property type="entry name" value="FANCONI ANEMIA GROUP J PROTEIN"/>
    <property type="match status" value="1"/>
</dbReference>
<accession>K0SDX3</accession>
<dbReference type="InterPro" id="IPR013083">
    <property type="entry name" value="Znf_RING/FYVE/PHD"/>
</dbReference>
<dbReference type="Gene3D" id="3.40.50.300">
    <property type="entry name" value="P-loop containing nucleotide triphosphate hydrolases"/>
    <property type="match status" value="1"/>
</dbReference>
<feature type="domain" description="RING-type" evidence="3">
    <location>
        <begin position="882"/>
        <end position="921"/>
    </location>
</feature>
<feature type="compositionally biased region" description="Low complexity" evidence="2">
    <location>
        <begin position="673"/>
        <end position="686"/>
    </location>
</feature>
<feature type="non-terminal residue" evidence="4">
    <location>
        <position position="1"/>
    </location>
</feature>